<evidence type="ECO:0000256" key="1">
    <source>
        <dbReference type="ARBA" id="ARBA00001947"/>
    </source>
</evidence>
<reference evidence="16" key="1">
    <citation type="submission" date="2017-09" db="EMBL/GenBank/DDBJ databases">
        <title>Depth-based differentiation of microbial function through sediment-hosted aquifers and enrichment of novel symbionts in the deep terrestrial subsurface.</title>
        <authorList>
            <person name="Probst A.J."/>
            <person name="Ladd B."/>
            <person name="Jarett J.K."/>
            <person name="Geller-Mcgrath D.E."/>
            <person name="Sieber C.M.K."/>
            <person name="Emerson J.B."/>
            <person name="Anantharaman K."/>
            <person name="Thomas B.C."/>
            <person name="Malmstrom R."/>
            <person name="Stieglmeier M."/>
            <person name="Klingl A."/>
            <person name="Woyke T."/>
            <person name="Ryan C.M."/>
            <person name="Banfield J.F."/>
        </authorList>
    </citation>
    <scope>NUCLEOTIDE SEQUENCE [LARGE SCALE GENOMIC DNA]</scope>
</reference>
<organism evidence="15 16">
    <name type="scientific">Candidatus Shapirobacteria bacterium CG06_land_8_20_14_3_00_40_12</name>
    <dbReference type="NCBI Taxonomy" id="1974881"/>
    <lineage>
        <taxon>Bacteria</taxon>
        <taxon>Candidatus Shapironibacteriota</taxon>
    </lineage>
</organism>
<evidence type="ECO:0000256" key="3">
    <source>
        <dbReference type="ARBA" id="ARBA00007931"/>
    </source>
</evidence>
<keyword evidence="12 13" id="KW-0472">Membrane</keyword>
<comment type="similarity">
    <text evidence="3">Belongs to the peptidase M50B family.</text>
</comment>
<dbReference type="InterPro" id="IPR008915">
    <property type="entry name" value="Peptidase_M50"/>
</dbReference>
<dbReference type="GO" id="GO:0008237">
    <property type="term" value="F:metallopeptidase activity"/>
    <property type="evidence" value="ECO:0007669"/>
    <property type="project" value="UniProtKB-KW"/>
</dbReference>
<dbReference type="InterPro" id="IPR052348">
    <property type="entry name" value="Metallopeptidase_M50B"/>
</dbReference>
<evidence type="ECO:0000256" key="10">
    <source>
        <dbReference type="ARBA" id="ARBA00022989"/>
    </source>
</evidence>
<feature type="transmembrane region" description="Helical" evidence="13">
    <location>
        <begin position="162"/>
        <end position="185"/>
    </location>
</feature>
<dbReference type="Proteomes" id="UP000231407">
    <property type="component" value="Unassembled WGS sequence"/>
</dbReference>
<feature type="transmembrane region" description="Helical" evidence="13">
    <location>
        <begin position="111"/>
        <end position="132"/>
    </location>
</feature>
<feature type="transmembrane region" description="Helical" evidence="13">
    <location>
        <begin position="50"/>
        <end position="66"/>
    </location>
</feature>
<keyword evidence="7" id="KW-0479">Metal-binding</keyword>
<keyword evidence="9" id="KW-0862">Zinc</keyword>
<keyword evidence="6 13" id="KW-0812">Transmembrane</keyword>
<dbReference type="EMBL" id="PEWA01000024">
    <property type="protein sequence ID" value="PIU73470.1"/>
    <property type="molecule type" value="Genomic_DNA"/>
</dbReference>
<dbReference type="PANTHER" id="PTHR35864">
    <property type="entry name" value="ZINC METALLOPROTEASE MJ0611-RELATED"/>
    <property type="match status" value="1"/>
</dbReference>
<evidence type="ECO:0000256" key="9">
    <source>
        <dbReference type="ARBA" id="ARBA00022833"/>
    </source>
</evidence>
<keyword evidence="10 13" id="KW-1133">Transmembrane helix</keyword>
<evidence type="ECO:0000256" key="2">
    <source>
        <dbReference type="ARBA" id="ARBA00004651"/>
    </source>
</evidence>
<evidence type="ECO:0000256" key="8">
    <source>
        <dbReference type="ARBA" id="ARBA00022801"/>
    </source>
</evidence>
<evidence type="ECO:0000313" key="15">
    <source>
        <dbReference type="EMBL" id="PIU73470.1"/>
    </source>
</evidence>
<dbReference type="InterPro" id="IPR044537">
    <property type="entry name" value="Rip2-like"/>
</dbReference>
<keyword evidence="8" id="KW-0378">Hydrolase</keyword>
<evidence type="ECO:0000256" key="4">
    <source>
        <dbReference type="ARBA" id="ARBA00022475"/>
    </source>
</evidence>
<keyword evidence="11" id="KW-0482">Metalloprotease</keyword>
<evidence type="ECO:0000313" key="16">
    <source>
        <dbReference type="Proteomes" id="UP000231407"/>
    </source>
</evidence>
<evidence type="ECO:0000259" key="14">
    <source>
        <dbReference type="Pfam" id="PF02163"/>
    </source>
</evidence>
<dbReference type="GO" id="GO:0006508">
    <property type="term" value="P:proteolysis"/>
    <property type="evidence" value="ECO:0007669"/>
    <property type="project" value="UniProtKB-KW"/>
</dbReference>
<sequence length="197" mass="21987">MDFLFSFILPFFGLILAVTIHEFAHALVADRLGDPTPRAAGRLTLNPLSHLDPLGTIMIFIAHFGWGKPVPIDPYNFSSPRRDEILVALAGPASNIFLGVVLGIFYQITGIYHPIIQIIAVTDFYLAFFNLLPLPPLDGSKIFLNLLPIETALKWQEAFDRYGYFLIIILLFLPFAGSSLISFLVSPPVNLLTHLFF</sequence>
<evidence type="ECO:0000256" key="11">
    <source>
        <dbReference type="ARBA" id="ARBA00023049"/>
    </source>
</evidence>
<dbReference type="AlphaFoldDB" id="A0A2M7AS92"/>
<feature type="transmembrane region" description="Helical" evidence="13">
    <location>
        <begin position="86"/>
        <end position="105"/>
    </location>
</feature>
<comment type="cofactor">
    <cofactor evidence="1">
        <name>Zn(2+)</name>
        <dbReference type="ChEBI" id="CHEBI:29105"/>
    </cofactor>
</comment>
<comment type="caution">
    <text evidence="15">The sequence shown here is derived from an EMBL/GenBank/DDBJ whole genome shotgun (WGS) entry which is preliminary data.</text>
</comment>
<dbReference type="CDD" id="cd06158">
    <property type="entry name" value="S2P-M50_like_1"/>
    <property type="match status" value="1"/>
</dbReference>
<accession>A0A2M7AS92</accession>
<comment type="subcellular location">
    <subcellularLocation>
        <location evidence="2">Cell membrane</location>
        <topology evidence="2">Multi-pass membrane protein</topology>
    </subcellularLocation>
</comment>
<protein>
    <submittedName>
        <fullName evidence="15">Site-2 protease family protein</fullName>
    </submittedName>
</protein>
<evidence type="ECO:0000256" key="5">
    <source>
        <dbReference type="ARBA" id="ARBA00022670"/>
    </source>
</evidence>
<evidence type="ECO:0000256" key="12">
    <source>
        <dbReference type="ARBA" id="ARBA00023136"/>
    </source>
</evidence>
<dbReference type="GO" id="GO:0005886">
    <property type="term" value="C:plasma membrane"/>
    <property type="evidence" value="ECO:0007669"/>
    <property type="project" value="UniProtKB-SubCell"/>
</dbReference>
<dbReference type="Pfam" id="PF02163">
    <property type="entry name" value="Peptidase_M50"/>
    <property type="match status" value="1"/>
</dbReference>
<proteinExistence type="inferred from homology"/>
<evidence type="ECO:0000256" key="6">
    <source>
        <dbReference type="ARBA" id="ARBA00022692"/>
    </source>
</evidence>
<dbReference type="PANTHER" id="PTHR35864:SF1">
    <property type="entry name" value="ZINC METALLOPROTEASE YWHC-RELATED"/>
    <property type="match status" value="1"/>
</dbReference>
<keyword evidence="4" id="KW-1003">Cell membrane</keyword>
<evidence type="ECO:0000256" key="13">
    <source>
        <dbReference type="SAM" id="Phobius"/>
    </source>
</evidence>
<name>A0A2M7AS92_9BACT</name>
<evidence type="ECO:0000256" key="7">
    <source>
        <dbReference type="ARBA" id="ARBA00022723"/>
    </source>
</evidence>
<gene>
    <name evidence="15" type="ORF">COS78_02075</name>
</gene>
<feature type="domain" description="Peptidase M50" evidence="14">
    <location>
        <begin position="115"/>
        <end position="169"/>
    </location>
</feature>
<dbReference type="GO" id="GO:0046872">
    <property type="term" value="F:metal ion binding"/>
    <property type="evidence" value="ECO:0007669"/>
    <property type="project" value="UniProtKB-KW"/>
</dbReference>
<keyword evidence="5 15" id="KW-0645">Protease</keyword>